<dbReference type="CTD" id="35264"/>
<dbReference type="GO" id="GO:0008270">
    <property type="term" value="F:zinc ion binding"/>
    <property type="evidence" value="ECO:0007669"/>
    <property type="project" value="UniProtKB-KW"/>
</dbReference>
<evidence type="ECO:0000256" key="6">
    <source>
        <dbReference type="ARBA" id="ARBA00022723"/>
    </source>
</evidence>
<dbReference type="InterPro" id="IPR018517">
    <property type="entry name" value="tRNA_hU_synthase_CS"/>
</dbReference>
<dbReference type="PANTHER" id="PTHR45846">
    <property type="entry name" value="TRNA-DIHYDROURIDINE(47) SYNTHASE [NAD(P)(+)]-LIKE"/>
    <property type="match status" value="1"/>
</dbReference>
<dbReference type="VEuPathDB" id="VectorBase:AALB000351"/>
<feature type="region of interest" description="Disordered" evidence="19">
    <location>
        <begin position="23"/>
        <end position="78"/>
    </location>
</feature>
<evidence type="ECO:0000256" key="8">
    <source>
        <dbReference type="ARBA" id="ARBA00022771"/>
    </source>
</evidence>
<dbReference type="STRING" id="7167.A0A182F1M2"/>
<evidence type="ECO:0000256" key="19">
    <source>
        <dbReference type="SAM" id="MobiDB-lite"/>
    </source>
</evidence>
<keyword evidence="5 18" id="KW-0819">tRNA processing</keyword>
<evidence type="ECO:0000256" key="3">
    <source>
        <dbReference type="ARBA" id="ARBA00022643"/>
    </source>
</evidence>
<keyword evidence="9 18" id="KW-0862">Zinc</keyword>
<dbReference type="PROSITE" id="PS50103">
    <property type="entry name" value="ZF_C3H1"/>
    <property type="match status" value="2"/>
</dbReference>
<keyword evidence="10" id="KW-0521">NADP</keyword>
<keyword evidence="8 18" id="KW-0863">Zinc-finger</keyword>
<evidence type="ECO:0000256" key="11">
    <source>
        <dbReference type="ARBA" id="ARBA00023002"/>
    </source>
</evidence>
<dbReference type="GO" id="GO:0050660">
    <property type="term" value="F:flavin adenine dinucleotide binding"/>
    <property type="evidence" value="ECO:0007669"/>
    <property type="project" value="UniProtKB-UniRule"/>
</dbReference>
<keyword evidence="4" id="KW-0507">mRNA processing</keyword>
<dbReference type="AlphaFoldDB" id="A0A182F1M2"/>
<dbReference type="RefSeq" id="XP_035781676.1">
    <property type="nucleotide sequence ID" value="XM_035925783.1"/>
</dbReference>
<sequence length="619" mass="70262">MDDGICHIKAEYLIPRAVIEKPAEHAEPTLPATAEQESENKPAGKDGDGPPAEKKGRYESEGKKKKNRGQNKGRQLPFKEDDSLRLCKSLLDGPQQEGSEKKCSNPNCRYSHDLERFLQLKPKDIGDKCYIYSVKGYCNFGVTCRFAGAHLDEQNRNIYPADHKTDDDSMLVSTWLSTDLQHILRKKKYNFNKSTKIVNKFERLQQEERAEKAKVAAAEPSNGEAETVISEAVEKGVETETPVAVPIGPVTDEDLIILRSGERKRINFRDKLYLSPLTTVGNLPFRRICKEYGVDITCGEMACAIPIINGAIQEWALTKRHASEDLFGVQLCGHKPKLVTYAAQIIAEKADVDFIDLNIGCPIDLIFNQGGGSALLRRQNVLQVMVQSCSRLLADYGKEFTVKTRIGIYNNKPIAHELVPRFEEWGASLITIHGRTKEQRYTKHADWEFVQRCAAQARSVPVYGNGDIYCYSDYETARERCPNVGGVMVGRGALIKPWVFQEIKERKNLDPSSSERFEMLKRYVNYGLEHWGSDTKGVENTRRFLLEWQSFLYRYVPYGLLERPPQRINQRPEAFRGRDDLETLMASPNCNDWVKLSEMLLGPVPEGFNFVPKHKANAY</sequence>
<keyword evidence="12" id="KW-0520">NAD</keyword>
<reference evidence="20" key="2">
    <citation type="submission" date="2022-08" db="UniProtKB">
        <authorList>
            <consortium name="EnsemblMetazoa"/>
        </authorList>
    </citation>
    <scope>IDENTIFICATION</scope>
    <source>
        <strain evidence="20">STECLA/ALBI9_A</strain>
    </source>
</reference>
<evidence type="ECO:0000256" key="12">
    <source>
        <dbReference type="ARBA" id="ARBA00023027"/>
    </source>
</evidence>
<evidence type="ECO:0000256" key="5">
    <source>
        <dbReference type="ARBA" id="ARBA00022694"/>
    </source>
</evidence>
<dbReference type="EnsemblMetazoa" id="AALB000351-RA">
    <property type="protein sequence ID" value="AALB000351-PA"/>
    <property type="gene ID" value="AALB000351"/>
</dbReference>
<comment type="similarity">
    <text evidence="18">Belongs to the dus family. Dus3 subfamily.</text>
</comment>
<dbReference type="InterPro" id="IPR000571">
    <property type="entry name" value="Znf_CCCH"/>
</dbReference>
<dbReference type="InterPro" id="IPR035587">
    <property type="entry name" value="DUS-like_FMN-bd"/>
</dbReference>
<reference evidence="20 21" key="1">
    <citation type="journal article" date="2017" name="G3 (Bethesda)">
        <title>The Physical Genome Mapping of Anopheles albimanus Corrected Scaffold Misassemblies and Identified Interarm Rearrangements in Genus Anopheles.</title>
        <authorList>
            <person name="Artemov G.N."/>
            <person name="Peery A.N."/>
            <person name="Jiang X."/>
            <person name="Tu Z."/>
            <person name="Stegniy V.N."/>
            <person name="Sharakhova M.V."/>
            <person name="Sharakhov I.V."/>
        </authorList>
    </citation>
    <scope>NUCLEOTIDE SEQUENCE [LARGE SCALE GENOMIC DNA]</scope>
    <source>
        <strain evidence="20 21">ALBI9_A</strain>
    </source>
</reference>
<keyword evidence="3 18" id="KW-0288">FMN</keyword>
<dbReference type="Gene3D" id="3.20.20.70">
    <property type="entry name" value="Aldolase class I"/>
    <property type="match status" value="1"/>
</dbReference>
<evidence type="ECO:0000313" key="20">
    <source>
        <dbReference type="EnsemblMetazoa" id="AALB000351-PA"/>
    </source>
</evidence>
<evidence type="ECO:0000256" key="16">
    <source>
        <dbReference type="ARBA" id="ARBA00049447"/>
    </source>
</evidence>
<dbReference type="EC" id="1.3.1.-" evidence="18"/>
<keyword evidence="21" id="KW-1185">Reference proteome</keyword>
<dbReference type="CDD" id="cd02801">
    <property type="entry name" value="DUS_like_FMN"/>
    <property type="match status" value="1"/>
</dbReference>
<dbReference type="GeneID" id="118460971"/>
<evidence type="ECO:0000256" key="14">
    <source>
        <dbReference type="ARBA" id="ARBA00048266"/>
    </source>
</evidence>
<dbReference type="KEGG" id="aali:118460971"/>
<evidence type="ECO:0000256" key="10">
    <source>
        <dbReference type="ARBA" id="ARBA00022857"/>
    </source>
</evidence>
<evidence type="ECO:0000256" key="7">
    <source>
        <dbReference type="ARBA" id="ARBA00022737"/>
    </source>
</evidence>
<dbReference type="Pfam" id="PF25585">
    <property type="entry name" value="zf-CCCH_DUS3L"/>
    <property type="match status" value="1"/>
</dbReference>
<dbReference type="InterPro" id="IPR013785">
    <property type="entry name" value="Aldolase_TIM"/>
</dbReference>
<feature type="compositionally biased region" description="Basic and acidic residues" evidence="19">
    <location>
        <begin position="38"/>
        <end position="62"/>
    </location>
</feature>
<evidence type="ECO:0000256" key="13">
    <source>
        <dbReference type="ARBA" id="ARBA00045365"/>
    </source>
</evidence>
<evidence type="ECO:0000256" key="18">
    <source>
        <dbReference type="RuleBase" id="RU291113"/>
    </source>
</evidence>
<protein>
    <recommendedName>
        <fullName evidence="18">tRNA-dihydrouridine(47) synthase [NAD(P)(+)]</fullName>
        <ecNumber evidence="18">1.3.1.-</ecNumber>
    </recommendedName>
    <alternativeName>
        <fullName evidence="18">tRNA-dihydrouridine synthase 3</fullName>
    </alternativeName>
</protein>
<evidence type="ECO:0000256" key="15">
    <source>
        <dbReference type="ARBA" id="ARBA00048342"/>
    </source>
</evidence>
<dbReference type="FunFam" id="3.20.20.70:FF:000067">
    <property type="entry name" value="tRNA-dihydrouridine(47) synthase [NAD(P)(+)]"/>
    <property type="match status" value="1"/>
</dbReference>
<dbReference type="SUPFAM" id="SSF51395">
    <property type="entry name" value="FMN-linked oxidoreductases"/>
    <property type="match status" value="1"/>
</dbReference>
<comment type="catalytic activity">
    <reaction evidence="15">
        <text>a 5,6-dihydrouridine in mRNA + NAD(+) = a uridine in mRNA + NADH + H(+)</text>
        <dbReference type="Rhea" id="RHEA:69851"/>
        <dbReference type="Rhea" id="RHEA-COMP:14658"/>
        <dbReference type="Rhea" id="RHEA-COMP:17789"/>
        <dbReference type="ChEBI" id="CHEBI:15378"/>
        <dbReference type="ChEBI" id="CHEBI:57540"/>
        <dbReference type="ChEBI" id="CHEBI:57945"/>
        <dbReference type="ChEBI" id="CHEBI:65315"/>
        <dbReference type="ChEBI" id="CHEBI:74443"/>
    </reaction>
    <physiologicalReaction direction="right-to-left" evidence="15">
        <dbReference type="Rhea" id="RHEA:69853"/>
    </physiologicalReaction>
</comment>
<dbReference type="OrthoDB" id="259935at2759"/>
<dbReference type="PANTHER" id="PTHR45846:SF1">
    <property type="entry name" value="TRNA-DIHYDROURIDINE(47) SYNTHASE [NAD(P)(+)]-LIKE"/>
    <property type="match status" value="1"/>
</dbReference>
<evidence type="ECO:0000256" key="9">
    <source>
        <dbReference type="ARBA" id="ARBA00022833"/>
    </source>
</evidence>
<comment type="catalytic activity">
    <reaction evidence="16">
        <text>a 5,6-dihydrouridine in mRNA + NADP(+) = a uridine in mRNA + NADPH + H(+)</text>
        <dbReference type="Rhea" id="RHEA:69855"/>
        <dbReference type="Rhea" id="RHEA-COMP:14658"/>
        <dbReference type="Rhea" id="RHEA-COMP:17789"/>
        <dbReference type="ChEBI" id="CHEBI:15378"/>
        <dbReference type="ChEBI" id="CHEBI:57783"/>
        <dbReference type="ChEBI" id="CHEBI:58349"/>
        <dbReference type="ChEBI" id="CHEBI:65315"/>
        <dbReference type="ChEBI" id="CHEBI:74443"/>
    </reaction>
    <physiologicalReaction direction="right-to-left" evidence="16">
        <dbReference type="Rhea" id="RHEA:69857"/>
    </physiologicalReaction>
</comment>
<evidence type="ECO:0000256" key="4">
    <source>
        <dbReference type="ARBA" id="ARBA00022664"/>
    </source>
</evidence>
<organism evidence="20 21">
    <name type="scientific">Anopheles albimanus</name>
    <name type="common">New world malaria mosquito</name>
    <dbReference type="NCBI Taxonomy" id="7167"/>
    <lineage>
        <taxon>Eukaryota</taxon>
        <taxon>Metazoa</taxon>
        <taxon>Ecdysozoa</taxon>
        <taxon>Arthropoda</taxon>
        <taxon>Hexapoda</taxon>
        <taxon>Insecta</taxon>
        <taxon>Pterygota</taxon>
        <taxon>Neoptera</taxon>
        <taxon>Endopterygota</taxon>
        <taxon>Diptera</taxon>
        <taxon>Nematocera</taxon>
        <taxon>Culicoidea</taxon>
        <taxon>Culicidae</taxon>
        <taxon>Anophelinae</taxon>
        <taxon>Anopheles</taxon>
    </lineage>
</organism>
<evidence type="ECO:0000256" key="17">
    <source>
        <dbReference type="ARBA" id="ARBA00049513"/>
    </source>
</evidence>
<evidence type="ECO:0000256" key="1">
    <source>
        <dbReference type="ARBA" id="ARBA00001917"/>
    </source>
</evidence>
<dbReference type="GO" id="GO:0102265">
    <property type="term" value="F:tRNA-dihydrouridine47 synthase activity"/>
    <property type="evidence" value="ECO:0007669"/>
    <property type="project" value="UniProtKB-EC"/>
</dbReference>
<evidence type="ECO:0000313" key="21">
    <source>
        <dbReference type="Proteomes" id="UP000069272"/>
    </source>
</evidence>
<comment type="catalytic activity">
    <reaction evidence="14">
        <text>5,6-dihydrouridine(47) in tRNA + NAD(+) = uridine(47) in tRNA + NADH + H(+)</text>
        <dbReference type="Rhea" id="RHEA:53364"/>
        <dbReference type="Rhea" id="RHEA-COMP:13539"/>
        <dbReference type="Rhea" id="RHEA-COMP:13540"/>
        <dbReference type="ChEBI" id="CHEBI:15378"/>
        <dbReference type="ChEBI" id="CHEBI:57540"/>
        <dbReference type="ChEBI" id="CHEBI:57945"/>
        <dbReference type="ChEBI" id="CHEBI:65315"/>
        <dbReference type="ChEBI" id="CHEBI:74443"/>
        <dbReference type="EC" id="1.3.1.89"/>
    </reaction>
    <physiologicalReaction direction="right-to-left" evidence="14">
        <dbReference type="Rhea" id="RHEA:53366"/>
    </physiologicalReaction>
</comment>
<proteinExistence type="inferred from homology"/>
<keyword evidence="6 18" id="KW-0479">Metal-binding</keyword>
<comment type="catalytic activity">
    <reaction evidence="17">
        <text>5,6-dihydrouridine(47) in tRNA + NADP(+) = uridine(47) in tRNA + NADPH + H(+)</text>
        <dbReference type="Rhea" id="RHEA:53360"/>
        <dbReference type="Rhea" id="RHEA-COMP:13539"/>
        <dbReference type="Rhea" id="RHEA-COMP:13540"/>
        <dbReference type="ChEBI" id="CHEBI:15378"/>
        <dbReference type="ChEBI" id="CHEBI:57783"/>
        <dbReference type="ChEBI" id="CHEBI:58349"/>
        <dbReference type="ChEBI" id="CHEBI:65315"/>
        <dbReference type="ChEBI" id="CHEBI:74443"/>
        <dbReference type="EC" id="1.3.1.89"/>
    </reaction>
    <physiologicalReaction direction="right-to-left" evidence="17">
        <dbReference type="Rhea" id="RHEA:53362"/>
    </physiologicalReaction>
</comment>
<dbReference type="GO" id="GO:0006397">
    <property type="term" value="P:mRNA processing"/>
    <property type="evidence" value="ECO:0007669"/>
    <property type="project" value="UniProtKB-KW"/>
</dbReference>
<dbReference type="Proteomes" id="UP000069272">
    <property type="component" value="Chromosome 2L"/>
</dbReference>
<dbReference type="PROSITE" id="PS01136">
    <property type="entry name" value="UPF0034"/>
    <property type="match status" value="1"/>
</dbReference>
<dbReference type="VEuPathDB" id="VectorBase:AALB20_028194"/>
<dbReference type="GO" id="GO:0003723">
    <property type="term" value="F:RNA binding"/>
    <property type="evidence" value="ECO:0007669"/>
    <property type="project" value="TreeGrafter"/>
</dbReference>
<comment type="function">
    <text evidence="13">Catalyzes the synthesis of dihydrouridine, a modified base, in various RNAs, such as tRNAs, mRNAs and some long non-coding RNAs (lncRNAs). Mainly modifies the uridine in position 47 (U47) in the D-loop of most cytoplasmic tRNAs. Also able to mediate the formation of dihydrouridine in some mRNAs, thereby regulating their translation.</text>
</comment>
<evidence type="ECO:0000256" key="2">
    <source>
        <dbReference type="ARBA" id="ARBA00022630"/>
    </source>
</evidence>
<keyword evidence="11 18" id="KW-0560">Oxidoreductase</keyword>
<keyword evidence="7" id="KW-0677">Repeat</keyword>
<accession>A0A182F1M2</accession>
<name>A0A182F1M2_ANOAL</name>
<keyword evidence="2 18" id="KW-0285">Flavoprotein</keyword>
<dbReference type="Pfam" id="PF01207">
    <property type="entry name" value="Dus"/>
    <property type="match status" value="1"/>
</dbReference>
<comment type="cofactor">
    <cofactor evidence="1 18">
        <name>FMN</name>
        <dbReference type="ChEBI" id="CHEBI:58210"/>
    </cofactor>
</comment>